<evidence type="ECO:0000313" key="1">
    <source>
        <dbReference type="EMBL" id="JAE01473.1"/>
    </source>
</evidence>
<reference evidence="1" key="2">
    <citation type="journal article" date="2015" name="Data Brief">
        <title>Shoot transcriptome of the giant reed, Arundo donax.</title>
        <authorList>
            <person name="Barrero R.A."/>
            <person name="Guerrero F.D."/>
            <person name="Moolhuijzen P."/>
            <person name="Goolsby J.A."/>
            <person name="Tidwell J."/>
            <person name="Bellgard S.E."/>
            <person name="Bellgard M.I."/>
        </authorList>
    </citation>
    <scope>NUCLEOTIDE SEQUENCE</scope>
    <source>
        <tissue evidence="1">Shoot tissue taken approximately 20 cm above the soil surface</tissue>
    </source>
</reference>
<proteinExistence type="predicted"/>
<dbReference type="EMBL" id="GBRH01196423">
    <property type="protein sequence ID" value="JAE01473.1"/>
    <property type="molecule type" value="Transcribed_RNA"/>
</dbReference>
<organism evidence="1">
    <name type="scientific">Arundo donax</name>
    <name type="common">Giant reed</name>
    <name type="synonym">Donax arundinaceus</name>
    <dbReference type="NCBI Taxonomy" id="35708"/>
    <lineage>
        <taxon>Eukaryota</taxon>
        <taxon>Viridiplantae</taxon>
        <taxon>Streptophyta</taxon>
        <taxon>Embryophyta</taxon>
        <taxon>Tracheophyta</taxon>
        <taxon>Spermatophyta</taxon>
        <taxon>Magnoliopsida</taxon>
        <taxon>Liliopsida</taxon>
        <taxon>Poales</taxon>
        <taxon>Poaceae</taxon>
        <taxon>PACMAD clade</taxon>
        <taxon>Arundinoideae</taxon>
        <taxon>Arundineae</taxon>
        <taxon>Arundo</taxon>
    </lineage>
</organism>
<accession>A0A0A9EZL3</accession>
<dbReference type="AlphaFoldDB" id="A0A0A9EZL3"/>
<reference evidence="1" key="1">
    <citation type="submission" date="2014-09" db="EMBL/GenBank/DDBJ databases">
        <authorList>
            <person name="Magalhaes I.L.F."/>
            <person name="Oliveira U."/>
            <person name="Santos F.R."/>
            <person name="Vidigal T.H.D.A."/>
            <person name="Brescovit A.D."/>
            <person name="Santos A.J."/>
        </authorList>
    </citation>
    <scope>NUCLEOTIDE SEQUENCE</scope>
    <source>
        <tissue evidence="1">Shoot tissue taken approximately 20 cm above the soil surface</tissue>
    </source>
</reference>
<sequence>MLHQYHFTHKQPLGSQEIVRFTAVIKQAGKLRYPS</sequence>
<name>A0A0A9EZL3_ARUDO</name>
<protein>
    <submittedName>
        <fullName evidence="1">Uncharacterized protein</fullName>
    </submittedName>
</protein>